<dbReference type="AlphaFoldDB" id="A0A319A0E5"/>
<proteinExistence type="predicted"/>
<evidence type="ECO:0008006" key="4">
    <source>
        <dbReference type="Google" id="ProtNLM"/>
    </source>
</evidence>
<organism evidence="2 3">
    <name type="scientific">Aspergillus saccharolyticus JOP 1030-1</name>
    <dbReference type="NCBI Taxonomy" id="1450539"/>
    <lineage>
        <taxon>Eukaryota</taxon>
        <taxon>Fungi</taxon>
        <taxon>Dikarya</taxon>
        <taxon>Ascomycota</taxon>
        <taxon>Pezizomycotina</taxon>
        <taxon>Eurotiomycetes</taxon>
        <taxon>Eurotiomycetidae</taxon>
        <taxon>Eurotiales</taxon>
        <taxon>Aspergillaceae</taxon>
        <taxon>Aspergillus</taxon>
        <taxon>Aspergillus subgen. Circumdati</taxon>
    </lineage>
</organism>
<dbReference type="Proteomes" id="UP000248349">
    <property type="component" value="Unassembled WGS sequence"/>
</dbReference>
<evidence type="ECO:0000313" key="2">
    <source>
        <dbReference type="EMBL" id="PYH45768.1"/>
    </source>
</evidence>
<gene>
    <name evidence="2" type="ORF">BP01DRAFT_38884</name>
</gene>
<accession>A0A319A0E5</accession>
<protein>
    <recommendedName>
        <fullName evidence="4">Secreted protein</fullName>
    </recommendedName>
</protein>
<feature type="signal peptide" evidence="1">
    <location>
        <begin position="1"/>
        <end position="37"/>
    </location>
</feature>
<evidence type="ECO:0000256" key="1">
    <source>
        <dbReference type="SAM" id="SignalP"/>
    </source>
</evidence>
<keyword evidence="1" id="KW-0732">Signal</keyword>
<dbReference type="EMBL" id="KZ821230">
    <property type="protein sequence ID" value="PYH45768.1"/>
    <property type="molecule type" value="Genomic_DNA"/>
</dbReference>
<keyword evidence="3" id="KW-1185">Reference proteome</keyword>
<dbReference type="RefSeq" id="XP_025431750.1">
    <property type="nucleotide sequence ID" value="XM_025577869.1"/>
</dbReference>
<sequence length="71" mass="8062">MCAGHHHHHHHHHYHMLGEHQRLLVLLLLHFLPPCLPLSQACTNCASTHSLRSALIPDLTKGDRVSSLDRL</sequence>
<feature type="chain" id="PRO_5016401968" description="Secreted protein" evidence="1">
    <location>
        <begin position="38"/>
        <end position="71"/>
    </location>
</feature>
<dbReference type="GeneID" id="37079098"/>
<name>A0A319A0E5_9EURO</name>
<evidence type="ECO:0000313" key="3">
    <source>
        <dbReference type="Proteomes" id="UP000248349"/>
    </source>
</evidence>
<reference evidence="2 3" key="1">
    <citation type="submission" date="2016-12" db="EMBL/GenBank/DDBJ databases">
        <title>The genomes of Aspergillus section Nigri reveals drivers in fungal speciation.</title>
        <authorList>
            <consortium name="DOE Joint Genome Institute"/>
            <person name="Vesth T.C."/>
            <person name="Nybo J."/>
            <person name="Theobald S."/>
            <person name="Brandl J."/>
            <person name="Frisvad J.C."/>
            <person name="Nielsen K.F."/>
            <person name="Lyhne E.K."/>
            <person name="Kogle M.E."/>
            <person name="Kuo A."/>
            <person name="Riley R."/>
            <person name="Clum A."/>
            <person name="Nolan M."/>
            <person name="Lipzen A."/>
            <person name="Salamov A."/>
            <person name="Henrissat B."/>
            <person name="Wiebenga A."/>
            <person name="De Vries R.P."/>
            <person name="Grigoriev I.V."/>
            <person name="Mortensen U.H."/>
            <person name="Andersen M.R."/>
            <person name="Baker S.E."/>
        </authorList>
    </citation>
    <scope>NUCLEOTIDE SEQUENCE [LARGE SCALE GENOMIC DNA]</scope>
    <source>
        <strain evidence="2 3">JOP 1030-1</strain>
    </source>
</reference>